<dbReference type="Proteomes" id="UP000092695">
    <property type="component" value="Chromosome"/>
</dbReference>
<feature type="transmembrane region" description="Helical" evidence="2">
    <location>
        <begin position="6"/>
        <end position="25"/>
    </location>
</feature>
<dbReference type="KEGG" id="woc:BA177_13180"/>
<evidence type="ECO:0000256" key="2">
    <source>
        <dbReference type="SAM" id="Phobius"/>
    </source>
</evidence>
<accession>A0A193LI10</accession>
<organism evidence="3 4">
    <name type="scientific">Woeseia oceani</name>
    <dbReference type="NCBI Taxonomy" id="1548547"/>
    <lineage>
        <taxon>Bacteria</taxon>
        <taxon>Pseudomonadati</taxon>
        <taxon>Pseudomonadota</taxon>
        <taxon>Gammaproteobacteria</taxon>
        <taxon>Woeseiales</taxon>
        <taxon>Woeseiaceae</taxon>
        <taxon>Woeseia</taxon>
    </lineage>
</organism>
<evidence type="ECO:0000313" key="4">
    <source>
        <dbReference type="Proteomes" id="UP000092695"/>
    </source>
</evidence>
<keyword evidence="2" id="KW-1133">Transmembrane helix</keyword>
<keyword evidence="2" id="KW-0812">Transmembrane</keyword>
<dbReference type="AlphaFoldDB" id="A0A193LI10"/>
<feature type="region of interest" description="Disordered" evidence="1">
    <location>
        <begin position="46"/>
        <end position="68"/>
    </location>
</feature>
<dbReference type="EMBL" id="CP016268">
    <property type="protein sequence ID" value="ANO52024.1"/>
    <property type="molecule type" value="Genomic_DNA"/>
</dbReference>
<keyword evidence="4" id="KW-1185">Reference proteome</keyword>
<evidence type="ECO:0000256" key="1">
    <source>
        <dbReference type="SAM" id="MobiDB-lite"/>
    </source>
</evidence>
<proteinExistence type="predicted"/>
<keyword evidence="2" id="KW-0472">Membrane</keyword>
<dbReference type="STRING" id="1548547.BA177_13180"/>
<name>A0A193LI10_9GAMM</name>
<feature type="compositionally biased region" description="Low complexity" evidence="1">
    <location>
        <begin position="55"/>
        <end position="68"/>
    </location>
</feature>
<evidence type="ECO:0000313" key="3">
    <source>
        <dbReference type="EMBL" id="ANO52024.1"/>
    </source>
</evidence>
<gene>
    <name evidence="3" type="ORF">BA177_13180</name>
</gene>
<protein>
    <submittedName>
        <fullName evidence="3">Uncharacterized protein</fullName>
    </submittedName>
</protein>
<dbReference type="RefSeq" id="WP_068616939.1">
    <property type="nucleotide sequence ID" value="NZ_CP016268.1"/>
</dbReference>
<reference evidence="3 4" key="1">
    <citation type="submission" date="2016-06" db="EMBL/GenBank/DDBJ databases">
        <title>Complete genome sequence of a deep-branching marine Gamma Proteobacterium Woeseia oceani type strain XK5.</title>
        <authorList>
            <person name="Mu D."/>
            <person name="Du Z."/>
        </authorList>
    </citation>
    <scope>NUCLEOTIDE SEQUENCE [LARGE SCALE GENOMIC DNA]</scope>
    <source>
        <strain evidence="3 4">XK5</strain>
    </source>
</reference>
<sequence>MDWTLVYGFLIAMGLFVAVWFVFVVPSERRDHARKLEIVQKRIAEREQRQQAAGDTSSDTTLSRSSDP</sequence>